<feature type="transmembrane region" description="Helical" evidence="11">
    <location>
        <begin position="323"/>
        <end position="342"/>
    </location>
</feature>
<evidence type="ECO:0000256" key="4">
    <source>
        <dbReference type="ARBA" id="ARBA00022989"/>
    </source>
</evidence>
<feature type="transmembrane region" description="Helical" evidence="11">
    <location>
        <begin position="140"/>
        <end position="159"/>
    </location>
</feature>
<dbReference type="InterPro" id="IPR017452">
    <property type="entry name" value="GPCR_Rhodpsn_7TM"/>
</dbReference>
<dbReference type="Proteomes" id="UP000515152">
    <property type="component" value="Chromosome 9"/>
</dbReference>
<dbReference type="KEGG" id="char:105909705"/>
<evidence type="ECO:0000256" key="9">
    <source>
        <dbReference type="ARBA" id="ARBA00023224"/>
    </source>
</evidence>
<keyword evidence="7" id="KW-1015">Disulfide bond</keyword>
<evidence type="ECO:0000256" key="8">
    <source>
        <dbReference type="ARBA" id="ARBA00023170"/>
    </source>
</evidence>
<dbReference type="PANTHER" id="PTHR24233">
    <property type="entry name" value="P2Y PURINOCEPTOR-RELATED G-PROTEIN COUPLED RECEPTOR"/>
    <property type="match status" value="1"/>
</dbReference>
<feature type="transmembrane region" description="Helical" evidence="11">
    <location>
        <begin position="238"/>
        <end position="255"/>
    </location>
</feature>
<dbReference type="PRINTS" id="PR01735">
    <property type="entry name" value="P2Y13PRNCPTR"/>
</dbReference>
<dbReference type="GO" id="GO:0045028">
    <property type="term" value="F:G protein-coupled purinergic nucleotide receptor activity"/>
    <property type="evidence" value="ECO:0007669"/>
    <property type="project" value="InterPro"/>
</dbReference>
<dbReference type="GeneID" id="105909705"/>
<keyword evidence="13" id="KW-1185">Reference proteome</keyword>
<evidence type="ECO:0000256" key="5">
    <source>
        <dbReference type="ARBA" id="ARBA00023040"/>
    </source>
</evidence>
<evidence type="ECO:0000256" key="7">
    <source>
        <dbReference type="ARBA" id="ARBA00023157"/>
    </source>
</evidence>
<keyword evidence="9 10" id="KW-0807">Transducer</keyword>
<evidence type="ECO:0000259" key="12">
    <source>
        <dbReference type="PROSITE" id="PS50262"/>
    </source>
</evidence>
<dbReference type="InterPro" id="IPR008109">
    <property type="entry name" value="P2Y13_rcpt"/>
</dbReference>
<feature type="domain" description="G-protein coupled receptors family 1 profile" evidence="12">
    <location>
        <begin position="69"/>
        <end position="339"/>
    </location>
</feature>
<dbReference type="RefSeq" id="XP_012693801.2">
    <property type="nucleotide sequence ID" value="XM_012838347.3"/>
</dbReference>
<dbReference type="Pfam" id="PF00001">
    <property type="entry name" value="7tm_1"/>
    <property type="match status" value="1"/>
</dbReference>
<feature type="transmembrane region" description="Helical" evidence="11">
    <location>
        <begin position="276"/>
        <end position="296"/>
    </location>
</feature>
<gene>
    <name evidence="14" type="primary">LOC105909705</name>
</gene>
<dbReference type="PROSITE" id="PS00237">
    <property type="entry name" value="G_PROTEIN_RECEP_F1_1"/>
    <property type="match status" value="1"/>
</dbReference>
<dbReference type="PROSITE" id="PS50262">
    <property type="entry name" value="G_PROTEIN_RECEP_F1_2"/>
    <property type="match status" value="1"/>
</dbReference>
<dbReference type="PRINTS" id="PR00237">
    <property type="entry name" value="GPCRRHODOPSN"/>
</dbReference>
<keyword evidence="5 10" id="KW-0297">G-protein coupled receptor</keyword>
<dbReference type="SUPFAM" id="SSF81321">
    <property type="entry name" value="Family A G protein-coupled receptor-like"/>
    <property type="match status" value="1"/>
</dbReference>
<evidence type="ECO:0000256" key="11">
    <source>
        <dbReference type="SAM" id="Phobius"/>
    </source>
</evidence>
<protein>
    <submittedName>
        <fullName evidence="14">P2Y purinoceptor 13-like</fullName>
    </submittedName>
</protein>
<comment type="subcellular location">
    <subcellularLocation>
        <location evidence="1">Cell membrane</location>
        <topology evidence="1">Multi-pass membrane protein</topology>
    </subcellularLocation>
</comment>
<proteinExistence type="inferred from homology"/>
<sequence length="374" mass="41849">MKVFPRCHYKIDKIGCFSSSATFPSFAENMRHIDQAVPIASIQSTAVMASSPSPLRDCGLDLNTVKLVASCLYFVVFIPALLLNVMAAWISWHLKTKSSFVVYLKNLIAADLLMSLIIPLKAASEIPGAPQALRKFACQFSSVVFYLSMYMSMILMGLISLDRFFKIVQPAGKRVGHSVLFGRVVVITIWVLYLSINTIPTMVLTSEKPANGTAELCMAMKNDLGKRYHKAVVIEGNVIFFTVLVVIGFCYTCIAKKVIESYRNSGSTNVEGKRKIKARVFIVLVVFLVCFAPYHITRIPYVRRQVVNKINCRWASLKVAKSLTLWLATTNVCLDPLIYILLCKAFREKLYELRLFGYGLSKTAQENTEDSSVS</sequence>
<dbReference type="Gene3D" id="1.20.1070.10">
    <property type="entry name" value="Rhodopsin 7-helix transmembrane proteins"/>
    <property type="match status" value="1"/>
</dbReference>
<evidence type="ECO:0000256" key="6">
    <source>
        <dbReference type="ARBA" id="ARBA00023136"/>
    </source>
</evidence>
<dbReference type="PANTHER" id="PTHR24233:SF10">
    <property type="entry name" value="P2Y PURINOCEPTOR 13"/>
    <property type="match status" value="1"/>
</dbReference>
<accession>A0A6P3WBF7</accession>
<keyword evidence="8 10" id="KW-0675">Receptor</keyword>
<reference evidence="14" key="1">
    <citation type="submission" date="2025-08" db="UniProtKB">
        <authorList>
            <consortium name="RefSeq"/>
        </authorList>
    </citation>
    <scope>IDENTIFICATION</scope>
</reference>
<keyword evidence="4 11" id="KW-1133">Transmembrane helix</keyword>
<organism evidence="13 14">
    <name type="scientific">Clupea harengus</name>
    <name type="common">Atlantic herring</name>
    <dbReference type="NCBI Taxonomy" id="7950"/>
    <lineage>
        <taxon>Eukaryota</taxon>
        <taxon>Metazoa</taxon>
        <taxon>Chordata</taxon>
        <taxon>Craniata</taxon>
        <taxon>Vertebrata</taxon>
        <taxon>Euteleostomi</taxon>
        <taxon>Actinopterygii</taxon>
        <taxon>Neopterygii</taxon>
        <taxon>Teleostei</taxon>
        <taxon>Clupei</taxon>
        <taxon>Clupeiformes</taxon>
        <taxon>Clupeoidei</taxon>
        <taxon>Clupeidae</taxon>
        <taxon>Clupea</taxon>
    </lineage>
</organism>
<name>A0A6P3WBF7_CLUHA</name>
<evidence type="ECO:0000313" key="14">
    <source>
        <dbReference type="RefSeq" id="XP_012693801.2"/>
    </source>
</evidence>
<comment type="similarity">
    <text evidence="10">Belongs to the G-protein coupled receptor 1 family.</text>
</comment>
<evidence type="ECO:0000313" key="13">
    <source>
        <dbReference type="Proteomes" id="UP000515152"/>
    </source>
</evidence>
<evidence type="ECO:0000256" key="2">
    <source>
        <dbReference type="ARBA" id="ARBA00022475"/>
    </source>
</evidence>
<keyword evidence="6 11" id="KW-0472">Membrane</keyword>
<dbReference type="InterPro" id="IPR000276">
    <property type="entry name" value="GPCR_Rhodpsn"/>
</dbReference>
<evidence type="ECO:0000256" key="1">
    <source>
        <dbReference type="ARBA" id="ARBA00004651"/>
    </source>
</evidence>
<feature type="transmembrane region" description="Helical" evidence="11">
    <location>
        <begin position="180"/>
        <end position="199"/>
    </location>
</feature>
<evidence type="ECO:0000256" key="10">
    <source>
        <dbReference type="RuleBase" id="RU000688"/>
    </source>
</evidence>
<dbReference type="GO" id="GO:0005886">
    <property type="term" value="C:plasma membrane"/>
    <property type="evidence" value="ECO:0007669"/>
    <property type="project" value="UniProtKB-SubCell"/>
</dbReference>
<keyword evidence="3 10" id="KW-0812">Transmembrane</keyword>
<feature type="transmembrane region" description="Helical" evidence="11">
    <location>
        <begin position="67"/>
        <end position="90"/>
    </location>
</feature>
<dbReference type="OrthoDB" id="6163051at2759"/>
<evidence type="ECO:0000256" key="3">
    <source>
        <dbReference type="ARBA" id="ARBA00022692"/>
    </source>
</evidence>
<dbReference type="AlphaFoldDB" id="A0A6P3WBF7"/>
<keyword evidence="2" id="KW-1003">Cell membrane</keyword>